<comment type="similarity">
    <text evidence="1 9 10">Belongs to the peptidase S8 family.</text>
</comment>
<keyword evidence="3" id="KW-0964">Secreted</keyword>
<comment type="caution">
    <text evidence="14">The sequence shown here is derived from an EMBL/GenBank/DDBJ whole genome shotgun (WGS) entry which is preliminary data.</text>
</comment>
<dbReference type="InterPro" id="IPR003137">
    <property type="entry name" value="PA_domain"/>
</dbReference>
<dbReference type="InterPro" id="IPR036852">
    <property type="entry name" value="Peptidase_S8/S53_dom_sf"/>
</dbReference>
<reference evidence="14 15" key="1">
    <citation type="submission" date="2019-07" db="EMBL/GenBank/DDBJ databases">
        <title>Whole genome shotgun sequence of Deinococcus cellulosilyticus NBRC 106333.</title>
        <authorList>
            <person name="Hosoyama A."/>
            <person name="Uohara A."/>
            <person name="Ohji S."/>
            <person name="Ichikawa N."/>
        </authorList>
    </citation>
    <scope>NUCLEOTIDE SEQUENCE [LARGE SCALE GENOMIC DNA]</scope>
    <source>
        <strain evidence="14 15">NBRC 106333</strain>
    </source>
</reference>
<dbReference type="InterPro" id="IPR023827">
    <property type="entry name" value="Peptidase_S8_Asp-AS"/>
</dbReference>
<dbReference type="InterPro" id="IPR000209">
    <property type="entry name" value="Peptidase_S8/S53_dom"/>
</dbReference>
<dbReference type="GO" id="GO:0006508">
    <property type="term" value="P:proteolysis"/>
    <property type="evidence" value="ECO:0007669"/>
    <property type="project" value="UniProtKB-KW"/>
</dbReference>
<dbReference type="InterPro" id="IPR023828">
    <property type="entry name" value="Peptidase_S8_Ser-AS"/>
</dbReference>
<dbReference type="AlphaFoldDB" id="A0A511N471"/>
<feature type="domain" description="Peptidase S8/S53" evidence="12">
    <location>
        <begin position="158"/>
        <end position="559"/>
    </location>
</feature>
<evidence type="ECO:0000256" key="5">
    <source>
        <dbReference type="ARBA" id="ARBA00022729"/>
    </source>
</evidence>
<dbReference type="GO" id="GO:0004252">
    <property type="term" value="F:serine-type endopeptidase activity"/>
    <property type="evidence" value="ECO:0007669"/>
    <property type="project" value="UniProtKB-UniRule"/>
</dbReference>
<dbReference type="PANTHER" id="PTHR43806:SF11">
    <property type="entry name" value="CEREVISIN-RELATED"/>
    <property type="match status" value="1"/>
</dbReference>
<dbReference type="InterPro" id="IPR034187">
    <property type="entry name" value="Peptidases_S8_5"/>
</dbReference>
<dbReference type="SUPFAM" id="SSF52743">
    <property type="entry name" value="Subtilisin-like"/>
    <property type="match status" value="1"/>
</dbReference>
<dbReference type="InterPro" id="IPR050131">
    <property type="entry name" value="Peptidase_S8_subtilisin-like"/>
</dbReference>
<dbReference type="PANTHER" id="PTHR43806">
    <property type="entry name" value="PEPTIDASE S8"/>
    <property type="match status" value="1"/>
</dbReference>
<dbReference type="PROSITE" id="PS00138">
    <property type="entry name" value="SUBTILASE_SER"/>
    <property type="match status" value="1"/>
</dbReference>
<dbReference type="PROSITE" id="PS00137">
    <property type="entry name" value="SUBTILASE_HIS"/>
    <property type="match status" value="1"/>
</dbReference>
<dbReference type="InterPro" id="IPR022398">
    <property type="entry name" value="Peptidase_S8_His-AS"/>
</dbReference>
<dbReference type="PROSITE" id="PS51892">
    <property type="entry name" value="SUBTILASE"/>
    <property type="match status" value="1"/>
</dbReference>
<evidence type="ECO:0000256" key="2">
    <source>
        <dbReference type="ARBA" id="ARBA00022512"/>
    </source>
</evidence>
<dbReference type="Gene3D" id="3.50.30.30">
    <property type="match status" value="1"/>
</dbReference>
<feature type="signal peptide" evidence="11">
    <location>
        <begin position="1"/>
        <end position="19"/>
    </location>
</feature>
<feature type="chain" id="PRO_5021752801" evidence="11">
    <location>
        <begin position="20"/>
        <end position="850"/>
    </location>
</feature>
<gene>
    <name evidence="14" type="ORF">DC3_33140</name>
</gene>
<evidence type="ECO:0000256" key="6">
    <source>
        <dbReference type="ARBA" id="ARBA00022801"/>
    </source>
</evidence>
<sequence>MRKHLLSSLALITVGVLLAGCGKNAGPASAPLAAPHPIERGQSKPLVQPRQQRYMIEFGGMGVGIQQLSVDGFSRLAAEQGITYQQNYSYSRLFRGISITTSPQNIERIAALPGVKSVRRVSKVRRPLDVKGDYRPDLATAVTQTGVDYVQQELGFTGKGIKVGIIDSGIDVDHPDLKNRIVAQKDFVGDDYDSSQDRIPRPDPIADDCDGHGTHVAGIVGARGKVVGVAPEVSLGAYRIFGCGEDSTTADDVIIAALEQALNDRMDVVNMSLGSFGGWPTDLVSEAIDRAAEQGMVVVVSAGNEGGEGPMATGSIAATRNAIAVASYENVGVNSNFFLVEGQEIQYLKASGGAAVPLSGSLQFARTGTSSSMVDACNPLPANSLTGKAALIRRGGCNFSVKVANAEAAGAAAVVIYNNTLGVFSPGTDGQVPVGMIQKAAGEMLDSKLAGGETVTLTWGATMKYYPNDRGGLLSDFTSYGPTQDLTLKPDLGAPGGNIYSTYPLEKGAHVVLSGTSMAAPHVAGAVALLLQARPDLKGHPQKVLTILQNGAIPAIYSKDTSDFLDSVNRQGAGMLNMVNSILNETRVEPSSLSLKDVQGTVTKTLRLYNDSDYPVLYGVFHIPALGTFGNMAPVSLSENAANVAFQYEDVVLYPGESYTLKVDITPSPKDPEGTLFGGYIVLLNSDGFSNVVPYMGFKGDYQSQPAMTDNVLTWIDFETEDYYLLTDGAEFDFSKGEFPSVLYHMDHPAQRVILDVLNGKTEKPVFASGSDYVVFDHEIRNTSEYYWWYLTWYGDLKRAQMQAGVPVTKTLPDGAYRLRMRALRVGGDASNPEHWDRWISPVFYIKNVK</sequence>
<dbReference type="InterPro" id="IPR015500">
    <property type="entry name" value="Peptidase_S8_subtilisin-rel"/>
</dbReference>
<keyword evidence="6 9" id="KW-0378">Hydrolase</keyword>
<dbReference type="Gene3D" id="3.40.50.200">
    <property type="entry name" value="Peptidase S8/S53 domain"/>
    <property type="match status" value="1"/>
</dbReference>
<evidence type="ECO:0000256" key="8">
    <source>
        <dbReference type="PIRSR" id="PIRSR615500-1"/>
    </source>
</evidence>
<dbReference type="PROSITE" id="PS00136">
    <property type="entry name" value="SUBTILASE_ASP"/>
    <property type="match status" value="1"/>
</dbReference>
<dbReference type="RefSeq" id="WP_146886134.1">
    <property type="nucleotide sequence ID" value="NZ_BJXB01000015.1"/>
</dbReference>
<evidence type="ECO:0000259" key="12">
    <source>
        <dbReference type="Pfam" id="PF00082"/>
    </source>
</evidence>
<proteinExistence type="inferred from homology"/>
<evidence type="ECO:0000256" key="9">
    <source>
        <dbReference type="PROSITE-ProRule" id="PRU01240"/>
    </source>
</evidence>
<evidence type="ECO:0000256" key="7">
    <source>
        <dbReference type="ARBA" id="ARBA00022825"/>
    </source>
</evidence>
<protein>
    <submittedName>
        <fullName evidence="14">Uncharacterized protein</fullName>
    </submittedName>
</protein>
<keyword evidence="7 9" id="KW-0720">Serine protease</keyword>
<evidence type="ECO:0000256" key="1">
    <source>
        <dbReference type="ARBA" id="ARBA00011073"/>
    </source>
</evidence>
<dbReference type="Pfam" id="PF00082">
    <property type="entry name" value="Peptidase_S8"/>
    <property type="match status" value="1"/>
</dbReference>
<dbReference type="Pfam" id="PF02225">
    <property type="entry name" value="PA"/>
    <property type="match status" value="1"/>
</dbReference>
<organism evidence="14 15">
    <name type="scientific">Deinococcus cellulosilyticus (strain DSM 18568 / NBRC 106333 / KACC 11606 / 5516J-15)</name>
    <dbReference type="NCBI Taxonomy" id="1223518"/>
    <lineage>
        <taxon>Bacteria</taxon>
        <taxon>Thermotogati</taxon>
        <taxon>Deinococcota</taxon>
        <taxon>Deinococci</taxon>
        <taxon>Deinococcales</taxon>
        <taxon>Deinococcaceae</taxon>
        <taxon>Deinococcus</taxon>
    </lineage>
</organism>
<feature type="domain" description="PA" evidence="13">
    <location>
        <begin position="375"/>
        <end position="445"/>
    </location>
</feature>
<dbReference type="PROSITE" id="PS51257">
    <property type="entry name" value="PROKAR_LIPOPROTEIN"/>
    <property type="match status" value="1"/>
</dbReference>
<feature type="active site" description="Charge relay system" evidence="8 9">
    <location>
        <position position="517"/>
    </location>
</feature>
<keyword evidence="4 9" id="KW-0645">Protease</keyword>
<feature type="active site" description="Charge relay system" evidence="8 9">
    <location>
        <position position="167"/>
    </location>
</feature>
<dbReference type="PRINTS" id="PR00723">
    <property type="entry name" value="SUBTILISIN"/>
</dbReference>
<evidence type="ECO:0000313" key="15">
    <source>
        <dbReference type="Proteomes" id="UP000321306"/>
    </source>
</evidence>
<evidence type="ECO:0000259" key="13">
    <source>
        <dbReference type="Pfam" id="PF02225"/>
    </source>
</evidence>
<dbReference type="OrthoDB" id="9798386at2"/>
<evidence type="ECO:0000256" key="3">
    <source>
        <dbReference type="ARBA" id="ARBA00022525"/>
    </source>
</evidence>
<feature type="active site" description="Charge relay system" evidence="8 9">
    <location>
        <position position="212"/>
    </location>
</feature>
<dbReference type="SUPFAM" id="SSF52025">
    <property type="entry name" value="PA domain"/>
    <property type="match status" value="1"/>
</dbReference>
<dbReference type="Proteomes" id="UP000321306">
    <property type="component" value="Unassembled WGS sequence"/>
</dbReference>
<evidence type="ECO:0000256" key="11">
    <source>
        <dbReference type="SAM" id="SignalP"/>
    </source>
</evidence>
<keyword evidence="2" id="KW-0134">Cell wall</keyword>
<keyword evidence="15" id="KW-1185">Reference proteome</keyword>
<dbReference type="InterPro" id="IPR046450">
    <property type="entry name" value="PA_dom_sf"/>
</dbReference>
<evidence type="ECO:0000256" key="10">
    <source>
        <dbReference type="RuleBase" id="RU003355"/>
    </source>
</evidence>
<dbReference type="CDD" id="cd07489">
    <property type="entry name" value="Peptidases_S8_5"/>
    <property type="match status" value="1"/>
</dbReference>
<accession>A0A511N471</accession>
<dbReference type="Gene3D" id="2.60.40.1710">
    <property type="entry name" value="Subtilisin-like superfamily"/>
    <property type="match status" value="1"/>
</dbReference>
<evidence type="ECO:0000313" key="14">
    <source>
        <dbReference type="EMBL" id="GEM47679.1"/>
    </source>
</evidence>
<evidence type="ECO:0000256" key="4">
    <source>
        <dbReference type="ARBA" id="ARBA00022670"/>
    </source>
</evidence>
<keyword evidence="5 11" id="KW-0732">Signal</keyword>
<dbReference type="EMBL" id="BJXB01000015">
    <property type="protein sequence ID" value="GEM47679.1"/>
    <property type="molecule type" value="Genomic_DNA"/>
</dbReference>
<name>A0A511N471_DEIC1</name>